<sequence length="143" mass="17006">FVWFTKEMEGNKRPQVHQVIPLMDEIYKILKTHRDNIFLDSRLRFAAQKGITLLNKYYAKTDDSLIYRSAMLLHPSYKTSYFTQAEWPDDWITTAKGTLKTFWETYYKPKSKPPPQLTKDSVTAVRFYSNVWLEMLTLLRSLV</sequence>
<protein>
    <recommendedName>
        <fullName evidence="3">hAT-like transposase RNase-H fold domain-containing protein</fullName>
    </recommendedName>
</protein>
<dbReference type="AlphaFoldDB" id="A0A4S8MCM6"/>
<dbReference type="SUPFAM" id="SSF53098">
    <property type="entry name" value="Ribonuclease H-like"/>
    <property type="match status" value="1"/>
</dbReference>
<organism evidence="1 2">
    <name type="scientific">Dendrothele bispora (strain CBS 962.96)</name>
    <dbReference type="NCBI Taxonomy" id="1314807"/>
    <lineage>
        <taxon>Eukaryota</taxon>
        <taxon>Fungi</taxon>
        <taxon>Dikarya</taxon>
        <taxon>Basidiomycota</taxon>
        <taxon>Agaricomycotina</taxon>
        <taxon>Agaricomycetes</taxon>
        <taxon>Agaricomycetidae</taxon>
        <taxon>Agaricales</taxon>
        <taxon>Agaricales incertae sedis</taxon>
        <taxon>Dendrothele</taxon>
    </lineage>
</organism>
<evidence type="ECO:0008006" key="3">
    <source>
        <dbReference type="Google" id="ProtNLM"/>
    </source>
</evidence>
<feature type="non-terminal residue" evidence="1">
    <location>
        <position position="1"/>
    </location>
</feature>
<dbReference type="EMBL" id="ML179109">
    <property type="protein sequence ID" value="THV00072.1"/>
    <property type="molecule type" value="Genomic_DNA"/>
</dbReference>
<keyword evidence="2" id="KW-1185">Reference proteome</keyword>
<accession>A0A4S8MCM6</accession>
<evidence type="ECO:0000313" key="2">
    <source>
        <dbReference type="Proteomes" id="UP000297245"/>
    </source>
</evidence>
<dbReference type="OrthoDB" id="3359487at2759"/>
<evidence type="ECO:0000313" key="1">
    <source>
        <dbReference type="EMBL" id="THV00072.1"/>
    </source>
</evidence>
<proteinExistence type="predicted"/>
<dbReference type="Proteomes" id="UP000297245">
    <property type="component" value="Unassembled WGS sequence"/>
</dbReference>
<name>A0A4S8MCM6_DENBC</name>
<gene>
    <name evidence="1" type="ORF">K435DRAFT_657796</name>
</gene>
<dbReference type="InterPro" id="IPR012337">
    <property type="entry name" value="RNaseH-like_sf"/>
</dbReference>
<reference evidence="1 2" key="1">
    <citation type="journal article" date="2019" name="Nat. Ecol. Evol.">
        <title>Megaphylogeny resolves global patterns of mushroom evolution.</title>
        <authorList>
            <person name="Varga T."/>
            <person name="Krizsan K."/>
            <person name="Foldi C."/>
            <person name="Dima B."/>
            <person name="Sanchez-Garcia M."/>
            <person name="Sanchez-Ramirez S."/>
            <person name="Szollosi G.J."/>
            <person name="Szarkandi J.G."/>
            <person name="Papp V."/>
            <person name="Albert L."/>
            <person name="Andreopoulos W."/>
            <person name="Angelini C."/>
            <person name="Antonin V."/>
            <person name="Barry K.W."/>
            <person name="Bougher N.L."/>
            <person name="Buchanan P."/>
            <person name="Buyck B."/>
            <person name="Bense V."/>
            <person name="Catcheside P."/>
            <person name="Chovatia M."/>
            <person name="Cooper J."/>
            <person name="Damon W."/>
            <person name="Desjardin D."/>
            <person name="Finy P."/>
            <person name="Geml J."/>
            <person name="Haridas S."/>
            <person name="Hughes K."/>
            <person name="Justo A."/>
            <person name="Karasinski D."/>
            <person name="Kautmanova I."/>
            <person name="Kiss B."/>
            <person name="Kocsube S."/>
            <person name="Kotiranta H."/>
            <person name="LaButti K.M."/>
            <person name="Lechner B.E."/>
            <person name="Liimatainen K."/>
            <person name="Lipzen A."/>
            <person name="Lukacs Z."/>
            <person name="Mihaltcheva S."/>
            <person name="Morgado L.N."/>
            <person name="Niskanen T."/>
            <person name="Noordeloos M.E."/>
            <person name="Ohm R.A."/>
            <person name="Ortiz-Santana B."/>
            <person name="Ovrebo C."/>
            <person name="Racz N."/>
            <person name="Riley R."/>
            <person name="Savchenko A."/>
            <person name="Shiryaev A."/>
            <person name="Soop K."/>
            <person name="Spirin V."/>
            <person name="Szebenyi C."/>
            <person name="Tomsovsky M."/>
            <person name="Tulloss R.E."/>
            <person name="Uehling J."/>
            <person name="Grigoriev I.V."/>
            <person name="Vagvolgyi C."/>
            <person name="Papp T."/>
            <person name="Martin F.M."/>
            <person name="Miettinen O."/>
            <person name="Hibbett D.S."/>
            <person name="Nagy L.G."/>
        </authorList>
    </citation>
    <scope>NUCLEOTIDE SEQUENCE [LARGE SCALE GENOMIC DNA]</scope>
    <source>
        <strain evidence="1 2">CBS 962.96</strain>
    </source>
</reference>